<dbReference type="PANTHER" id="PTHR34220">
    <property type="entry name" value="SENSOR HISTIDINE KINASE YPDA"/>
    <property type="match status" value="1"/>
</dbReference>
<dbReference type="InterPro" id="IPR050640">
    <property type="entry name" value="Bact_2-comp_sensor_kinase"/>
</dbReference>
<reference evidence="3 4" key="1">
    <citation type="submission" date="2019-01" db="EMBL/GenBank/DDBJ databases">
        <title>Filimonas sp. strain TTM-71.</title>
        <authorList>
            <person name="Chen W.-M."/>
        </authorList>
    </citation>
    <scope>NUCLEOTIDE SEQUENCE [LARGE SCALE GENOMIC DNA]</scope>
    <source>
        <strain evidence="3 4">TTM-71</strain>
    </source>
</reference>
<evidence type="ECO:0000256" key="1">
    <source>
        <dbReference type="SAM" id="Phobius"/>
    </source>
</evidence>
<evidence type="ECO:0000313" key="3">
    <source>
        <dbReference type="EMBL" id="RXK83328.1"/>
    </source>
</evidence>
<dbReference type="InterPro" id="IPR036890">
    <property type="entry name" value="HATPase_C_sf"/>
</dbReference>
<dbReference type="Pfam" id="PF06580">
    <property type="entry name" value="His_kinase"/>
    <property type="match status" value="1"/>
</dbReference>
<organism evidence="3 4">
    <name type="scientific">Filimonas effusa</name>
    <dbReference type="NCBI Taxonomy" id="2508721"/>
    <lineage>
        <taxon>Bacteria</taxon>
        <taxon>Pseudomonadati</taxon>
        <taxon>Bacteroidota</taxon>
        <taxon>Chitinophagia</taxon>
        <taxon>Chitinophagales</taxon>
        <taxon>Chitinophagaceae</taxon>
        <taxon>Filimonas</taxon>
    </lineage>
</organism>
<accession>A0A4Q1D4Q9</accession>
<evidence type="ECO:0000313" key="4">
    <source>
        <dbReference type="Proteomes" id="UP000290545"/>
    </source>
</evidence>
<dbReference type="Gene3D" id="3.30.565.10">
    <property type="entry name" value="Histidine kinase-like ATPase, C-terminal domain"/>
    <property type="match status" value="1"/>
</dbReference>
<name>A0A4Q1D4Q9_9BACT</name>
<dbReference type="InterPro" id="IPR010559">
    <property type="entry name" value="Sig_transdc_His_kin_internal"/>
</dbReference>
<dbReference type="EMBL" id="SDHZ01000002">
    <property type="protein sequence ID" value="RXK83328.1"/>
    <property type="molecule type" value="Genomic_DNA"/>
</dbReference>
<dbReference type="AlphaFoldDB" id="A0A4Q1D4Q9"/>
<comment type="caution">
    <text evidence="3">The sequence shown here is derived from an EMBL/GenBank/DDBJ whole genome shotgun (WGS) entry which is preliminary data.</text>
</comment>
<proteinExistence type="predicted"/>
<feature type="transmembrane region" description="Helical" evidence="1">
    <location>
        <begin position="46"/>
        <end position="64"/>
    </location>
</feature>
<feature type="transmembrane region" description="Helical" evidence="1">
    <location>
        <begin position="76"/>
        <end position="96"/>
    </location>
</feature>
<dbReference type="OrthoDB" id="9792992at2"/>
<keyword evidence="1" id="KW-0472">Membrane</keyword>
<dbReference type="Proteomes" id="UP000290545">
    <property type="component" value="Unassembled WGS sequence"/>
</dbReference>
<feature type="domain" description="Signal transduction histidine kinase internal region" evidence="2">
    <location>
        <begin position="169"/>
        <end position="246"/>
    </location>
</feature>
<keyword evidence="1" id="KW-1133">Transmembrane helix</keyword>
<keyword evidence="1" id="KW-0812">Transmembrane</keyword>
<sequence length="357" mass="41050">MLYMVSSGKYTSMLAQALLWSLLAFIFIAHLPLTLGFPIPKEYWLKQTFLLLLLMGVYYLNAKILVPKLFRKQKRAYFLVLHATLILGMQVVSRLIDYQFGVGEILKAAIETGMGAKLNLNLRGWTNLDASLLLTTIMIICISTVIAIVQIWQEERLHSQQMQQKQLDAELSFLKAQIHPHFFFNTLNNIYALTFIDVEISRTSLHKLSRMMRYLLYETQNNVTFLSKEVNFVKDYIELMQLRMSEFTTVNLEAPATFTDHEIAPMLLLPFIENAFKHGVSTIHQSRIDIVIQQNGNLLTVDVNNNIFEERVTAIDDGGIGLTNTIRRLNLVYASRHKLSYGPVNNNQFHVHLELVL</sequence>
<dbReference type="SUPFAM" id="SSF55874">
    <property type="entry name" value="ATPase domain of HSP90 chaperone/DNA topoisomerase II/histidine kinase"/>
    <property type="match status" value="1"/>
</dbReference>
<dbReference type="GO" id="GO:0000155">
    <property type="term" value="F:phosphorelay sensor kinase activity"/>
    <property type="evidence" value="ECO:0007669"/>
    <property type="project" value="InterPro"/>
</dbReference>
<evidence type="ECO:0000259" key="2">
    <source>
        <dbReference type="Pfam" id="PF06580"/>
    </source>
</evidence>
<feature type="transmembrane region" description="Helical" evidence="1">
    <location>
        <begin position="130"/>
        <end position="152"/>
    </location>
</feature>
<gene>
    <name evidence="3" type="ORF">ESB13_14585</name>
</gene>
<protein>
    <recommendedName>
        <fullName evidence="2">Signal transduction histidine kinase internal region domain-containing protein</fullName>
    </recommendedName>
</protein>
<keyword evidence="4" id="KW-1185">Reference proteome</keyword>
<dbReference type="PANTHER" id="PTHR34220:SF7">
    <property type="entry name" value="SENSOR HISTIDINE KINASE YPDA"/>
    <property type="match status" value="1"/>
</dbReference>
<dbReference type="GO" id="GO:0016020">
    <property type="term" value="C:membrane"/>
    <property type="evidence" value="ECO:0007669"/>
    <property type="project" value="InterPro"/>
</dbReference>